<evidence type="ECO:0000256" key="14">
    <source>
        <dbReference type="ARBA" id="ARBA00048202"/>
    </source>
</evidence>
<comment type="catalytic activity">
    <reaction evidence="14 15">
        <text>NAD(+) + NADPH + H(+)(in) = NADH + NADP(+) + H(+)(out)</text>
        <dbReference type="Rhea" id="RHEA:47992"/>
        <dbReference type="ChEBI" id="CHEBI:15378"/>
        <dbReference type="ChEBI" id="CHEBI:57540"/>
        <dbReference type="ChEBI" id="CHEBI:57783"/>
        <dbReference type="ChEBI" id="CHEBI:57945"/>
        <dbReference type="ChEBI" id="CHEBI:58349"/>
        <dbReference type="EC" id="7.1.1.1"/>
    </reaction>
</comment>
<protein>
    <recommendedName>
        <fullName evidence="5 15">NAD(P) transhydrogenase subunit beta</fullName>
        <ecNumber evidence="4 15">7.1.1.1</ecNumber>
    </recommendedName>
    <alternativeName>
        <fullName evidence="15">Nicotinamide nucleotide transhydrogenase subunit beta</fullName>
    </alternativeName>
</protein>
<dbReference type="PANTHER" id="PTHR44758:SF1">
    <property type="entry name" value="NAD(P) TRANSHYDROGENASE SUBUNIT BETA"/>
    <property type="match status" value="1"/>
</dbReference>
<feature type="transmembrane region" description="Helical" evidence="16">
    <location>
        <begin position="94"/>
        <end position="111"/>
    </location>
</feature>
<comment type="subcellular location">
    <subcellularLocation>
        <location evidence="2">Cell inner membrane</location>
        <topology evidence="2">Multi-pass membrane protein</topology>
    </subcellularLocation>
</comment>
<evidence type="ECO:0000259" key="17">
    <source>
        <dbReference type="Pfam" id="PF02233"/>
    </source>
</evidence>
<evidence type="ECO:0000256" key="4">
    <source>
        <dbReference type="ARBA" id="ARBA00012943"/>
    </source>
</evidence>
<feature type="transmembrane region" description="Helical" evidence="16">
    <location>
        <begin position="243"/>
        <end position="262"/>
    </location>
</feature>
<keyword evidence="8 16" id="KW-0812">Transmembrane</keyword>
<dbReference type="Proteomes" id="UP000800981">
    <property type="component" value="Unassembled WGS sequence"/>
</dbReference>
<evidence type="ECO:0000256" key="5">
    <source>
        <dbReference type="ARBA" id="ARBA00014581"/>
    </source>
</evidence>
<dbReference type="InterPro" id="IPR034300">
    <property type="entry name" value="PNTB-like"/>
</dbReference>
<comment type="similarity">
    <text evidence="3 15">Belongs to the PNT beta subunit family.</text>
</comment>
<proteinExistence type="inferred from homology"/>
<evidence type="ECO:0000256" key="6">
    <source>
        <dbReference type="ARBA" id="ARBA00022475"/>
    </source>
</evidence>
<dbReference type="Pfam" id="PF02233">
    <property type="entry name" value="PNTB"/>
    <property type="match status" value="1"/>
</dbReference>
<keyword evidence="6 15" id="KW-1003">Cell membrane</keyword>
<evidence type="ECO:0000313" key="18">
    <source>
        <dbReference type="EMBL" id="NHC12960.1"/>
    </source>
</evidence>
<organism evidence="18 19">
    <name type="scientific">Motilibacter deserti</name>
    <dbReference type="NCBI Taxonomy" id="2714956"/>
    <lineage>
        <taxon>Bacteria</taxon>
        <taxon>Bacillati</taxon>
        <taxon>Actinomycetota</taxon>
        <taxon>Actinomycetes</taxon>
        <taxon>Motilibacterales</taxon>
        <taxon>Motilibacteraceae</taxon>
        <taxon>Motilibacter</taxon>
    </lineage>
</organism>
<keyword evidence="10 15" id="KW-1278">Translocase</keyword>
<feature type="transmembrane region" description="Helical" evidence="16">
    <location>
        <begin position="218"/>
        <end position="237"/>
    </location>
</feature>
<feature type="domain" description="NADP transhydrogenase beta-like" evidence="17">
    <location>
        <begin position="9"/>
        <end position="462"/>
    </location>
</feature>
<evidence type="ECO:0000256" key="2">
    <source>
        <dbReference type="ARBA" id="ARBA00004429"/>
    </source>
</evidence>
<feature type="transmembrane region" description="Helical" evidence="16">
    <location>
        <begin position="168"/>
        <end position="186"/>
    </location>
</feature>
<dbReference type="PANTHER" id="PTHR44758">
    <property type="entry name" value="NAD(P) TRANSHYDROGENASE SUBUNIT BETA"/>
    <property type="match status" value="1"/>
</dbReference>
<evidence type="ECO:0000256" key="12">
    <source>
        <dbReference type="ARBA" id="ARBA00023027"/>
    </source>
</evidence>
<keyword evidence="13 15" id="KW-0472">Membrane</keyword>
<evidence type="ECO:0000256" key="9">
    <source>
        <dbReference type="ARBA" id="ARBA00022857"/>
    </source>
</evidence>
<evidence type="ECO:0000256" key="16">
    <source>
        <dbReference type="SAM" id="Phobius"/>
    </source>
</evidence>
<evidence type="ECO:0000313" key="19">
    <source>
        <dbReference type="Proteomes" id="UP000800981"/>
    </source>
</evidence>
<dbReference type="Gene3D" id="3.40.50.1220">
    <property type="entry name" value="TPP-binding domain"/>
    <property type="match status" value="1"/>
</dbReference>
<dbReference type="PIRSF" id="PIRSF000204">
    <property type="entry name" value="PNTB"/>
    <property type="match status" value="1"/>
</dbReference>
<evidence type="ECO:0000256" key="13">
    <source>
        <dbReference type="ARBA" id="ARBA00023136"/>
    </source>
</evidence>
<feature type="transmembrane region" description="Helical" evidence="16">
    <location>
        <begin position="60"/>
        <end position="82"/>
    </location>
</feature>
<feature type="transmembrane region" description="Helical" evidence="16">
    <location>
        <begin position="131"/>
        <end position="148"/>
    </location>
</feature>
<dbReference type="EC" id="7.1.1.1" evidence="4 15"/>
<evidence type="ECO:0000256" key="8">
    <source>
        <dbReference type="ARBA" id="ARBA00022692"/>
    </source>
</evidence>
<reference evidence="18 19" key="1">
    <citation type="submission" date="2020-03" db="EMBL/GenBank/DDBJ databases">
        <title>Two novel Motilibacter sp.</title>
        <authorList>
            <person name="Liu S."/>
        </authorList>
    </citation>
    <scope>NUCLEOTIDE SEQUENCE [LARGE SCALE GENOMIC DNA]</scope>
    <source>
        <strain evidence="18 19">E257</strain>
    </source>
</reference>
<comment type="caution">
    <text evidence="18">The sequence shown here is derived from an EMBL/GenBank/DDBJ whole genome shotgun (WGS) entry which is preliminary data.</text>
</comment>
<evidence type="ECO:0000256" key="11">
    <source>
        <dbReference type="ARBA" id="ARBA00022989"/>
    </source>
</evidence>
<comment type="function">
    <text evidence="1 15">The transhydrogenation between NADH and NADP is coupled to respiration and ATP hydrolysis and functions as a proton pump across the membrane.</text>
</comment>
<keyword evidence="9 15" id="KW-0521">NADP</keyword>
<gene>
    <name evidence="18" type="ORF">G9H71_04110</name>
</gene>
<evidence type="ECO:0000256" key="1">
    <source>
        <dbReference type="ARBA" id="ARBA00003943"/>
    </source>
</evidence>
<feature type="transmembrane region" description="Helical" evidence="16">
    <location>
        <begin position="192"/>
        <end position="211"/>
    </location>
</feature>
<dbReference type="InterPro" id="IPR029035">
    <property type="entry name" value="DHS-like_NAD/FAD-binding_dom"/>
</dbReference>
<dbReference type="RefSeq" id="WP_166278185.1">
    <property type="nucleotide sequence ID" value="NZ_JAANNP010000001.1"/>
</dbReference>
<feature type="transmembrane region" description="Helical" evidence="16">
    <location>
        <begin position="6"/>
        <end position="25"/>
    </location>
</feature>
<sequence length="469" mass="47426">MSDFDAGVRLVYLAAAVCFVVGLHLMGSPTSARRGNLLSAAGMAAAVLATFAVVAHEGTITNTGTIVLVLALLVGGAAGLVTARRVQMTAMPQLVSLFNAVGGGAAALVALDDFLRLSDGPGVPTRTGVATALDVGIGALTFAGSLVATGKLQGVVTGRPVVFPGARALNAALLLVAVAAGVVVVADDNVPLLLLLLAVGLVLGVTLVLPIGGADMPVVISLLNACTGTVVAMAGFVLENPVLIIAGALVGASGAILTVLMAQAMNRPIRNIVLGGFGGGGSVEVVASSSGLPVREVTADDVAMQLAYAEKVLIVPGYGLAAAQAQHEVSELAELLEARGTDVAYAIHPVAGRMPGHMNVLLAEADVPYPQLKEMDEVNPEFARTDVALVVGANDVTNPAARRAGTAISGMPILDVDQARSVIVIKRSMGHGYADIENELYTDPRTGMFFTDAKAGLATLVQSVKTLVG</sequence>
<keyword evidence="19" id="KW-1185">Reference proteome</keyword>
<evidence type="ECO:0000256" key="7">
    <source>
        <dbReference type="ARBA" id="ARBA00022519"/>
    </source>
</evidence>
<dbReference type="EMBL" id="JAANNP010000001">
    <property type="protein sequence ID" value="NHC12960.1"/>
    <property type="molecule type" value="Genomic_DNA"/>
</dbReference>
<evidence type="ECO:0000256" key="3">
    <source>
        <dbReference type="ARBA" id="ARBA00007919"/>
    </source>
</evidence>
<accession>A0ABX0GT85</accession>
<keyword evidence="11 16" id="KW-1133">Transmembrane helix</keyword>
<keyword evidence="12 15" id="KW-0520">NAD</keyword>
<dbReference type="SUPFAM" id="SSF52467">
    <property type="entry name" value="DHS-like NAD/FAD-binding domain"/>
    <property type="match status" value="1"/>
</dbReference>
<dbReference type="InterPro" id="IPR012136">
    <property type="entry name" value="NADH_DH_b"/>
</dbReference>
<evidence type="ECO:0000256" key="10">
    <source>
        <dbReference type="ARBA" id="ARBA00022967"/>
    </source>
</evidence>
<keyword evidence="7 15" id="KW-0997">Cell inner membrane</keyword>
<evidence type="ECO:0000256" key="15">
    <source>
        <dbReference type="PIRNR" id="PIRNR000204"/>
    </source>
</evidence>
<name>A0ABX0GT85_9ACTN</name>
<feature type="transmembrane region" description="Helical" evidence="16">
    <location>
        <begin position="37"/>
        <end position="54"/>
    </location>
</feature>